<dbReference type="GO" id="GO:0010181">
    <property type="term" value="F:FMN binding"/>
    <property type="evidence" value="ECO:0007669"/>
    <property type="project" value="InterPro"/>
</dbReference>
<protein>
    <recommendedName>
        <fullName evidence="2">Flavodoxin-like domain-containing protein</fullName>
    </recommendedName>
</protein>
<name>A0A845QFR4_9FIRM</name>
<dbReference type="GO" id="GO:0016651">
    <property type="term" value="F:oxidoreductase activity, acting on NAD(P)H"/>
    <property type="evidence" value="ECO:0007669"/>
    <property type="project" value="UniProtKB-ARBA"/>
</dbReference>
<keyword evidence="4" id="KW-1185">Reference proteome</keyword>
<evidence type="ECO:0000313" key="3">
    <source>
        <dbReference type="EMBL" id="NBH60529.1"/>
    </source>
</evidence>
<feature type="region of interest" description="Disordered" evidence="1">
    <location>
        <begin position="1"/>
        <end position="23"/>
    </location>
</feature>
<gene>
    <name evidence="3" type="ORF">D0435_02415</name>
</gene>
<feature type="domain" description="Flavodoxin-like" evidence="2">
    <location>
        <begin position="39"/>
        <end position="129"/>
    </location>
</feature>
<dbReference type="AlphaFoldDB" id="A0A845QFR4"/>
<dbReference type="InterPro" id="IPR008254">
    <property type="entry name" value="Flavodoxin/NO_synth"/>
</dbReference>
<dbReference type="PANTHER" id="PTHR39201:SF1">
    <property type="entry name" value="FLAVODOXIN-LIKE DOMAIN-CONTAINING PROTEIN"/>
    <property type="match status" value="1"/>
</dbReference>
<dbReference type="EMBL" id="QXWK01000003">
    <property type="protein sequence ID" value="NBH60529.1"/>
    <property type="molecule type" value="Genomic_DNA"/>
</dbReference>
<dbReference type="Gene3D" id="3.40.50.360">
    <property type="match status" value="1"/>
</dbReference>
<proteinExistence type="predicted"/>
<organism evidence="3 4">
    <name type="scientific">Anaerotruncus colihominis</name>
    <dbReference type="NCBI Taxonomy" id="169435"/>
    <lineage>
        <taxon>Bacteria</taxon>
        <taxon>Bacillati</taxon>
        <taxon>Bacillota</taxon>
        <taxon>Clostridia</taxon>
        <taxon>Eubacteriales</taxon>
        <taxon>Oscillospiraceae</taxon>
        <taxon>Anaerotruncus</taxon>
    </lineage>
</organism>
<dbReference type="Proteomes" id="UP000446866">
    <property type="component" value="Unassembled WGS sequence"/>
</dbReference>
<comment type="caution">
    <text evidence="3">The sequence shown here is derived from an EMBL/GenBank/DDBJ whole genome shotgun (WGS) entry which is preliminary data.</text>
</comment>
<dbReference type="InterPro" id="IPR029039">
    <property type="entry name" value="Flavoprotein-like_sf"/>
</dbReference>
<evidence type="ECO:0000256" key="1">
    <source>
        <dbReference type="SAM" id="MobiDB-lite"/>
    </source>
</evidence>
<dbReference type="SUPFAM" id="SSF52218">
    <property type="entry name" value="Flavoproteins"/>
    <property type="match status" value="1"/>
</dbReference>
<reference evidence="3 4" key="1">
    <citation type="submission" date="2018-08" db="EMBL/GenBank/DDBJ databases">
        <title>Murine metabolic-syndrome-specific gut microbial biobank.</title>
        <authorList>
            <person name="Liu C."/>
        </authorList>
    </citation>
    <scope>NUCLEOTIDE SEQUENCE [LARGE SCALE GENOMIC DNA]</scope>
    <source>
        <strain evidence="3 4">28</strain>
    </source>
</reference>
<accession>A0A845QFR4</accession>
<dbReference type="PANTHER" id="PTHR39201">
    <property type="entry name" value="EXPORTED PROTEIN-RELATED"/>
    <property type="match status" value="1"/>
</dbReference>
<dbReference type="Pfam" id="PF12682">
    <property type="entry name" value="Flavodoxin_4"/>
    <property type="match status" value="1"/>
</dbReference>
<evidence type="ECO:0000259" key="2">
    <source>
        <dbReference type="Pfam" id="PF12682"/>
    </source>
</evidence>
<evidence type="ECO:0000313" key="4">
    <source>
        <dbReference type="Proteomes" id="UP000446866"/>
    </source>
</evidence>
<sequence>MHRKRRCQGRRLRHSKEKSQRRKQERGFWIRSILGEGGLAGAALDIEQYDVVFVGYPIWWYIAPTIINTFLESYDFSGKTIVPFATSGGSGMGKTNENLVDSCPGAVLLPGKMLNGKLSESELKARVEQF</sequence>